<feature type="domain" description="MHYT" evidence="3">
    <location>
        <begin position="19"/>
        <end position="218"/>
    </location>
</feature>
<feature type="transmembrane region" description="Helical" evidence="2">
    <location>
        <begin position="234"/>
        <end position="255"/>
    </location>
</feature>
<dbReference type="InterPro" id="IPR005330">
    <property type="entry name" value="MHYT_dom"/>
</dbReference>
<feature type="transmembrane region" description="Helical" evidence="2">
    <location>
        <begin position="95"/>
        <end position="117"/>
    </location>
</feature>
<keyword evidence="2" id="KW-1133">Transmembrane helix</keyword>
<evidence type="ECO:0000313" key="5">
    <source>
        <dbReference type="Proteomes" id="UP001489902"/>
    </source>
</evidence>
<keyword evidence="2" id="KW-0812">Transmembrane</keyword>
<keyword evidence="2" id="KW-0472">Membrane</keyword>
<keyword evidence="5" id="KW-1185">Reference proteome</keyword>
<evidence type="ECO:0000256" key="1">
    <source>
        <dbReference type="SAM" id="MobiDB-lite"/>
    </source>
</evidence>
<dbReference type="EMBL" id="CP151260">
    <property type="protein sequence ID" value="WZH39098.1"/>
    <property type="molecule type" value="Genomic_DNA"/>
</dbReference>
<feature type="transmembrane region" description="Helical" evidence="2">
    <location>
        <begin position="124"/>
        <end position="144"/>
    </location>
</feature>
<accession>A0ABZ2WGN8</accession>
<sequence length="798" mass="87445">MTAQKLLREYQGHIVPQSYNAGFIALSFVVSLVGAGSTLELMNKRTGSRGFFNHLLLLSSAVTMGGVSIWCMHFIGNRAIDLADGEPDMQVAYSSGFTAASFFVPILVLLAAFIAVGTNSPVSWWRLITGGVLCGTAVCGMHYLGNASIDNYTCVYQPAYVISSAIIAIVASNVALAMFFVFKAMWANSWWKRVISAVVLAGAVSGMHWCAAFGTHYRLVKIKPEGNEPSRSATVAVVICLSLSACFIIAISAILRARNMRRSLVSDHGETIENYDMIFRELFCLAAVALADRLRMDLTSIGVLWDEILPTGVNGRRPQFQQQKPGQGGSVPEAIEIGDDKHGSLDMVEKGVNIRQQDYGRGSLMFLTSRADSDRDAERYVSAGYRFAELHQVSEIIRSSMHIKSHEFETKLQDMSTYISEQNQLPPGVHLGFFAIRARVSSGFEVLARRGARNLLPSMALPFKTLESWQVHFLRQFTSMSVSRILQSFDDDASQRTTREAEFAGHLSDTIKALREWTQEPLLEDAILTSTTVRVPCRGDEGWSGATMITMRLVIPIHSVLSSPNCEFVPLSFFKLQQVLPHFNQDFTQGVHLEFGHIPKTTDHRQGSQDSTTRLSSNMWPFGRSHALVWARQKAKSVSAALSGRWLPSPGSAQSRSTSTINLCPPASVNRTRSLDSTDDLGAYPARNELPQATPSFGGIMVFQEITIDVEEGKETVRAPNNGIKTSNTIVLEKSNSKSSPRAGIELQSIGHVGANVQAEAQASKGIESRRGASSRVASFVDVLFSETVESRRGGPRG</sequence>
<dbReference type="PANTHER" id="PTHR35152">
    <property type="entry name" value="DOMAIN SIGNALLING PROTEIN, PUTATIVE (AFU_ORTHOLOGUE AFUA_5G11310)-RELATED"/>
    <property type="match status" value="1"/>
</dbReference>
<name>A0ABZ2WGN8_9HYPO</name>
<feature type="compositionally biased region" description="Polar residues" evidence="1">
    <location>
        <begin position="651"/>
        <end position="662"/>
    </location>
</feature>
<feature type="transmembrane region" description="Helical" evidence="2">
    <location>
        <begin position="51"/>
        <end position="75"/>
    </location>
</feature>
<dbReference type="PROSITE" id="PS50924">
    <property type="entry name" value="MHYT"/>
    <property type="match status" value="1"/>
</dbReference>
<dbReference type="Pfam" id="PF03707">
    <property type="entry name" value="MHYT"/>
    <property type="match status" value="2"/>
</dbReference>
<evidence type="ECO:0000259" key="3">
    <source>
        <dbReference type="PROSITE" id="PS50924"/>
    </source>
</evidence>
<proteinExistence type="predicted"/>
<gene>
    <name evidence="4" type="ORF">QYS62_000006</name>
</gene>
<feature type="transmembrane region" description="Helical" evidence="2">
    <location>
        <begin position="194"/>
        <end position="214"/>
    </location>
</feature>
<reference evidence="4 5" key="1">
    <citation type="submission" date="2024-04" db="EMBL/GenBank/DDBJ databases">
        <title>Complete genome sequence of Fusarium acuminatum.</title>
        <authorList>
            <person name="Lan B."/>
        </authorList>
    </citation>
    <scope>NUCLEOTIDE SEQUENCE [LARGE SCALE GENOMIC DNA]</scope>
    <source>
        <strain evidence="4">1A</strain>
    </source>
</reference>
<protein>
    <submittedName>
        <fullName evidence="4">MHYT domain-containing protein</fullName>
    </submittedName>
</protein>
<feature type="transmembrane region" description="Helical" evidence="2">
    <location>
        <begin position="159"/>
        <end position="182"/>
    </location>
</feature>
<evidence type="ECO:0000256" key="2">
    <source>
        <dbReference type="SAM" id="Phobius"/>
    </source>
</evidence>
<dbReference type="Proteomes" id="UP001489902">
    <property type="component" value="Chromosome 1"/>
</dbReference>
<feature type="region of interest" description="Disordered" evidence="1">
    <location>
        <begin position="646"/>
        <end position="674"/>
    </location>
</feature>
<evidence type="ECO:0000313" key="4">
    <source>
        <dbReference type="EMBL" id="WZH39098.1"/>
    </source>
</evidence>
<dbReference type="PANTHER" id="PTHR35152:SF1">
    <property type="entry name" value="DOMAIN SIGNALLING PROTEIN, PUTATIVE (AFU_ORTHOLOGUE AFUA_5G11310)-RELATED"/>
    <property type="match status" value="1"/>
</dbReference>
<feature type="transmembrane region" description="Helical" evidence="2">
    <location>
        <begin position="20"/>
        <end position="39"/>
    </location>
</feature>
<organism evidence="4 5">
    <name type="scientific">Fusarium acuminatum</name>
    <dbReference type="NCBI Taxonomy" id="5515"/>
    <lineage>
        <taxon>Eukaryota</taxon>
        <taxon>Fungi</taxon>
        <taxon>Dikarya</taxon>
        <taxon>Ascomycota</taxon>
        <taxon>Pezizomycotina</taxon>
        <taxon>Sordariomycetes</taxon>
        <taxon>Hypocreomycetidae</taxon>
        <taxon>Hypocreales</taxon>
        <taxon>Nectriaceae</taxon>
        <taxon>Fusarium</taxon>
        <taxon>Fusarium tricinctum species complex</taxon>
    </lineage>
</organism>